<dbReference type="EMBL" id="JAAMPI010000292">
    <property type="protein sequence ID" value="KAF4633076.1"/>
    <property type="molecule type" value="Genomic_DNA"/>
</dbReference>
<evidence type="ECO:0000313" key="2">
    <source>
        <dbReference type="Proteomes" id="UP000566819"/>
    </source>
</evidence>
<protein>
    <submittedName>
        <fullName evidence="1">Uncharacterized protein</fullName>
    </submittedName>
</protein>
<gene>
    <name evidence="1" type="ORF">G7Y89_g5047</name>
</gene>
<proteinExistence type="predicted"/>
<reference evidence="1 2" key="1">
    <citation type="submission" date="2020-03" db="EMBL/GenBank/DDBJ databases">
        <title>Draft Genome Sequence of Cudoniella acicularis.</title>
        <authorList>
            <person name="Buettner E."/>
            <person name="Kellner H."/>
        </authorList>
    </citation>
    <scope>NUCLEOTIDE SEQUENCE [LARGE SCALE GENOMIC DNA]</scope>
    <source>
        <strain evidence="1 2">DSM 108380</strain>
    </source>
</reference>
<organism evidence="1 2">
    <name type="scientific">Cudoniella acicularis</name>
    <dbReference type="NCBI Taxonomy" id="354080"/>
    <lineage>
        <taxon>Eukaryota</taxon>
        <taxon>Fungi</taxon>
        <taxon>Dikarya</taxon>
        <taxon>Ascomycota</taxon>
        <taxon>Pezizomycotina</taxon>
        <taxon>Leotiomycetes</taxon>
        <taxon>Helotiales</taxon>
        <taxon>Tricladiaceae</taxon>
        <taxon>Cudoniella</taxon>
    </lineage>
</organism>
<name>A0A8H4RPK5_9HELO</name>
<sequence>MSLSDDKSIDAESNTDYSNLDVDLIAKGDSYSLYIIDSDPADGDSFGSGTTLISDRLVADHQDDGNDIDNGVADSAKL</sequence>
<evidence type="ECO:0000313" key="1">
    <source>
        <dbReference type="EMBL" id="KAF4633076.1"/>
    </source>
</evidence>
<dbReference type="AlphaFoldDB" id="A0A8H4RPK5"/>
<accession>A0A8H4RPK5</accession>
<dbReference type="Proteomes" id="UP000566819">
    <property type="component" value="Unassembled WGS sequence"/>
</dbReference>
<keyword evidence="2" id="KW-1185">Reference proteome</keyword>
<dbReference type="OrthoDB" id="3563165at2759"/>
<comment type="caution">
    <text evidence="1">The sequence shown here is derived from an EMBL/GenBank/DDBJ whole genome shotgun (WGS) entry which is preliminary data.</text>
</comment>